<evidence type="ECO:0000256" key="1">
    <source>
        <dbReference type="SAM" id="MobiDB-lite"/>
    </source>
</evidence>
<reference evidence="2 3" key="1">
    <citation type="submission" date="2023-01" db="EMBL/GenBank/DDBJ databases">
        <authorList>
            <person name="Kreplak J."/>
        </authorList>
    </citation>
    <scope>NUCLEOTIDE SEQUENCE [LARGE SCALE GENOMIC DNA]</scope>
</reference>
<gene>
    <name evidence="2" type="ORF">VFH_I103680</name>
</gene>
<feature type="compositionally biased region" description="Basic and acidic residues" evidence="1">
    <location>
        <begin position="85"/>
        <end position="94"/>
    </location>
</feature>
<proteinExistence type="predicted"/>
<dbReference type="Proteomes" id="UP001157006">
    <property type="component" value="Chromosome 1S"/>
</dbReference>
<name>A0AAV0Z9Y3_VICFA</name>
<feature type="region of interest" description="Disordered" evidence="1">
    <location>
        <begin position="85"/>
        <end position="117"/>
    </location>
</feature>
<accession>A0AAV0Z9Y3</accession>
<keyword evidence="3" id="KW-1185">Reference proteome</keyword>
<dbReference type="EMBL" id="OX451735">
    <property type="protein sequence ID" value="CAI8593679.1"/>
    <property type="molecule type" value="Genomic_DNA"/>
</dbReference>
<evidence type="ECO:0000313" key="3">
    <source>
        <dbReference type="Proteomes" id="UP001157006"/>
    </source>
</evidence>
<dbReference type="AlphaFoldDB" id="A0AAV0Z9Y3"/>
<evidence type="ECO:0000313" key="2">
    <source>
        <dbReference type="EMBL" id="CAI8593679.1"/>
    </source>
</evidence>
<organism evidence="2 3">
    <name type="scientific">Vicia faba</name>
    <name type="common">Broad bean</name>
    <name type="synonym">Faba vulgaris</name>
    <dbReference type="NCBI Taxonomy" id="3906"/>
    <lineage>
        <taxon>Eukaryota</taxon>
        <taxon>Viridiplantae</taxon>
        <taxon>Streptophyta</taxon>
        <taxon>Embryophyta</taxon>
        <taxon>Tracheophyta</taxon>
        <taxon>Spermatophyta</taxon>
        <taxon>Magnoliopsida</taxon>
        <taxon>eudicotyledons</taxon>
        <taxon>Gunneridae</taxon>
        <taxon>Pentapetalae</taxon>
        <taxon>rosids</taxon>
        <taxon>fabids</taxon>
        <taxon>Fabales</taxon>
        <taxon>Fabaceae</taxon>
        <taxon>Papilionoideae</taxon>
        <taxon>50 kb inversion clade</taxon>
        <taxon>NPAAA clade</taxon>
        <taxon>Hologalegina</taxon>
        <taxon>IRL clade</taxon>
        <taxon>Fabeae</taxon>
        <taxon>Vicia</taxon>
    </lineage>
</organism>
<protein>
    <submittedName>
        <fullName evidence="2">Uncharacterized protein</fullName>
    </submittedName>
</protein>
<sequence length="141" mass="15882">MTVQLHMANSIFFPLSFSIGTDGGLSLFSDPNHQFTTVLFSFPDLTLLASIHRCFSSLISRKSVRELMLSTSHLKRIAMHIKARGEKERRKLPNRDSLVLLQSDEDDKKSRENSGTLLGSDSPSLLLRFCSRSSFFPISSF</sequence>